<dbReference type="AlphaFoldDB" id="A0A2M3ZMT1"/>
<protein>
    <submittedName>
        <fullName evidence="2">Putative secreted peptide</fullName>
    </submittedName>
</protein>
<keyword evidence="1" id="KW-0732">Signal</keyword>
<dbReference type="EMBL" id="GGFM01009068">
    <property type="protein sequence ID" value="MBW29819.1"/>
    <property type="molecule type" value="Transcribed_RNA"/>
</dbReference>
<evidence type="ECO:0000256" key="1">
    <source>
        <dbReference type="SAM" id="SignalP"/>
    </source>
</evidence>
<proteinExistence type="predicted"/>
<evidence type="ECO:0000313" key="2">
    <source>
        <dbReference type="EMBL" id="MBW29819.1"/>
    </source>
</evidence>
<reference evidence="2" key="1">
    <citation type="submission" date="2018-01" db="EMBL/GenBank/DDBJ databases">
        <title>An insight into the sialome of Amazonian anophelines.</title>
        <authorList>
            <person name="Ribeiro J.M."/>
            <person name="Scarpassa V."/>
            <person name="Calvo E."/>
        </authorList>
    </citation>
    <scope>NUCLEOTIDE SEQUENCE</scope>
    <source>
        <tissue evidence="2">Salivary glands</tissue>
    </source>
</reference>
<accession>A0A2M3ZMT1</accession>
<name>A0A2M3ZMT1_9DIPT</name>
<feature type="chain" id="PRO_5014643137" evidence="1">
    <location>
        <begin position="19"/>
        <end position="83"/>
    </location>
</feature>
<feature type="signal peptide" evidence="1">
    <location>
        <begin position="1"/>
        <end position="18"/>
    </location>
</feature>
<organism evidence="2">
    <name type="scientific">Anopheles braziliensis</name>
    <dbReference type="NCBI Taxonomy" id="58242"/>
    <lineage>
        <taxon>Eukaryota</taxon>
        <taxon>Metazoa</taxon>
        <taxon>Ecdysozoa</taxon>
        <taxon>Arthropoda</taxon>
        <taxon>Hexapoda</taxon>
        <taxon>Insecta</taxon>
        <taxon>Pterygota</taxon>
        <taxon>Neoptera</taxon>
        <taxon>Endopterygota</taxon>
        <taxon>Diptera</taxon>
        <taxon>Nematocera</taxon>
        <taxon>Culicoidea</taxon>
        <taxon>Culicidae</taxon>
        <taxon>Anophelinae</taxon>
        <taxon>Anopheles</taxon>
    </lineage>
</organism>
<sequence>MMLFLSILFSAFFHCTVPRFSGKDGKSIDTPTTTTTTTTDFASFSSSKAAANCQETNLPLAVLRSVSHSVLHTAITTMVVVVH</sequence>